<keyword evidence="3" id="KW-1185">Reference proteome</keyword>
<sequence length="145" mass="16950">MNKVPLSTWTEILQETFLHPFTWKARTSIRTYWSGWLILALLDFIPGIYLLIMGVVPLFLVGLHQPGAFDISWYIAMAIAGVINLYFFLCKLGLMIRRLHDSGRNGVWAWLTFIPVAGVFIWLYLMLQSPTFKPIKWDRYLVKNR</sequence>
<dbReference type="HOGENOM" id="CLU_133191_0_0_9"/>
<proteinExistence type="predicted"/>
<reference evidence="2 3" key="1">
    <citation type="submission" date="2009-01" db="EMBL/GenBank/DDBJ databases">
        <authorList>
            <person name="Qin X."/>
            <person name="Bachman B."/>
            <person name="Battles P."/>
            <person name="Bell A."/>
            <person name="Bess C."/>
            <person name="Bickham C."/>
            <person name="Chaboub L."/>
            <person name="Chen D."/>
            <person name="Coyle M."/>
            <person name="Deiros D.R."/>
            <person name="Dinh H."/>
            <person name="Forbes L."/>
            <person name="Fowler G."/>
            <person name="Francisco L."/>
            <person name="Fu Q."/>
            <person name="Gubbala S."/>
            <person name="Hale W."/>
            <person name="Han Y."/>
            <person name="Hemphill L."/>
            <person name="Highlander S.K."/>
            <person name="Hirani K."/>
            <person name="Hogues M."/>
            <person name="Jackson L."/>
            <person name="Jakkamsetti A."/>
            <person name="Javaid M."/>
            <person name="Jiang H."/>
            <person name="Korchina V."/>
            <person name="Kovar C."/>
            <person name="Lara F."/>
            <person name="Lee S."/>
            <person name="Mata R."/>
            <person name="Mathew T."/>
            <person name="Moen C."/>
            <person name="Morales K."/>
            <person name="Munidasa M."/>
            <person name="Nazareth L."/>
            <person name="Ngo R."/>
            <person name="Nguyen L."/>
            <person name="Okwuonu G."/>
            <person name="Ongeri F."/>
            <person name="Patil S."/>
            <person name="Petrosino J."/>
            <person name="Pham C."/>
            <person name="Pham P."/>
            <person name="Pu L.-L."/>
            <person name="Puazo M."/>
            <person name="Raj R."/>
            <person name="Reid J."/>
            <person name="Rouhana J."/>
            <person name="Saada N."/>
            <person name="Shang Y."/>
            <person name="Simmons D."/>
            <person name="Thornton R."/>
            <person name="Warren J."/>
            <person name="Weissenberger G."/>
            <person name="Zhang J."/>
            <person name="Zhang L."/>
            <person name="Zhou C."/>
            <person name="Zhu D."/>
            <person name="Muzny D."/>
            <person name="Worley K."/>
            <person name="Gibbs R."/>
        </authorList>
    </citation>
    <scope>NUCLEOTIDE SEQUENCE [LARGE SCALE GENOMIC DNA]</scope>
    <source>
        <strain evidence="2 3">DSM 16047</strain>
    </source>
</reference>
<accession>C2EK24</accession>
<dbReference type="InterPro" id="IPR008523">
    <property type="entry name" value="DUF805"/>
</dbReference>
<keyword evidence="1" id="KW-1133">Transmembrane helix</keyword>
<dbReference type="Proteomes" id="UP000005583">
    <property type="component" value="Unassembled WGS sequence"/>
</dbReference>
<protein>
    <recommendedName>
        <fullName evidence="4">DUF805 domain-containing protein</fullName>
    </recommendedName>
</protein>
<feature type="transmembrane region" description="Helical" evidence="1">
    <location>
        <begin position="106"/>
        <end position="127"/>
    </location>
</feature>
<feature type="transmembrane region" description="Helical" evidence="1">
    <location>
        <begin position="36"/>
        <end position="59"/>
    </location>
</feature>
<dbReference type="Pfam" id="PF05656">
    <property type="entry name" value="DUF805"/>
    <property type="match status" value="1"/>
</dbReference>
<keyword evidence="1" id="KW-0472">Membrane</keyword>
<gene>
    <name evidence="2" type="ORF">HMPREF0548_0020</name>
</gene>
<dbReference type="RefSeq" id="WP_007126212.1">
    <property type="nucleotide sequence ID" value="NZ_AZFO01000004.1"/>
</dbReference>
<keyword evidence="1" id="KW-0812">Transmembrane</keyword>
<evidence type="ECO:0008006" key="4">
    <source>
        <dbReference type="Google" id="ProtNLM"/>
    </source>
</evidence>
<dbReference type="PATRIC" id="fig|525365.8.peg.1499"/>
<comment type="caution">
    <text evidence="2">The sequence shown here is derived from an EMBL/GenBank/DDBJ whole genome shotgun (WGS) entry which is preliminary data.</text>
</comment>
<dbReference type="eggNOG" id="COG3152">
    <property type="taxonomic scope" value="Bacteria"/>
</dbReference>
<dbReference type="AlphaFoldDB" id="C2EK24"/>
<evidence type="ECO:0000313" key="2">
    <source>
        <dbReference type="EMBL" id="EEJ73039.1"/>
    </source>
</evidence>
<evidence type="ECO:0000256" key="1">
    <source>
        <dbReference type="SAM" id="Phobius"/>
    </source>
</evidence>
<dbReference type="GO" id="GO:0016020">
    <property type="term" value="C:membrane"/>
    <property type="evidence" value="ECO:0007669"/>
    <property type="project" value="InterPro"/>
</dbReference>
<dbReference type="OrthoDB" id="2285053at2"/>
<dbReference type="EMBL" id="ACGU01000009">
    <property type="protein sequence ID" value="EEJ73039.1"/>
    <property type="molecule type" value="Genomic_DNA"/>
</dbReference>
<feature type="transmembrane region" description="Helical" evidence="1">
    <location>
        <begin position="71"/>
        <end position="94"/>
    </location>
</feature>
<evidence type="ECO:0000313" key="3">
    <source>
        <dbReference type="Proteomes" id="UP000005583"/>
    </source>
</evidence>
<name>C2EK24_9LACO</name>
<organism evidence="2 3">
    <name type="scientific">Lactobacillus ultunensis DSM 16047</name>
    <dbReference type="NCBI Taxonomy" id="525365"/>
    <lineage>
        <taxon>Bacteria</taxon>
        <taxon>Bacillati</taxon>
        <taxon>Bacillota</taxon>
        <taxon>Bacilli</taxon>
        <taxon>Lactobacillales</taxon>
        <taxon>Lactobacillaceae</taxon>
        <taxon>Lactobacillus</taxon>
    </lineage>
</organism>